<dbReference type="Proteomes" id="UP000824263">
    <property type="component" value="Unassembled WGS sequence"/>
</dbReference>
<proteinExistence type="predicted"/>
<comment type="caution">
    <text evidence="2">The sequence shown here is derived from an EMBL/GenBank/DDBJ whole genome shotgun (WGS) entry which is preliminary data.</text>
</comment>
<evidence type="ECO:0000313" key="3">
    <source>
        <dbReference type="Proteomes" id="UP000824263"/>
    </source>
</evidence>
<evidence type="ECO:0000256" key="1">
    <source>
        <dbReference type="SAM" id="MobiDB-lite"/>
    </source>
</evidence>
<evidence type="ECO:0000313" key="2">
    <source>
        <dbReference type="EMBL" id="HIW84131.1"/>
    </source>
</evidence>
<feature type="region of interest" description="Disordered" evidence="1">
    <location>
        <begin position="15"/>
        <end position="50"/>
    </location>
</feature>
<sequence length="479" mass="53941">MANILKVTTPVGGYDNTANVRTNPELQNPVNVQGPVNPEKITRPDARSDAASQQDEAALKFKYETNFDQFIQQLRNMPSLAEELPKLLQEYSGMLAESGINKDFAQEISQFLSMINATPEKMTGLLKNQSMAALRFTGAFFNLLRQVMGETKSIELKNSILTFLKRYTDMAESGTVLKDIQRDLKEVTNRMFQQQKEQAQNLAQGLKEGGNLSPGERAENLRLLKTEILPYLNRYVSQTHDRGILRDATAHIADLISRYENGQPAGVLQAFERLMDFQAFQRYFEGFDPSRLFEILANTEFERASGQNPEMDRLAELIAKGASGEAGIESKQVFQQIMKAIVLNESVYMPVLHLMLPVCVDGKMLFSEMWVDPDAENGKEKEEGSRERTIRGLVKFDIQDVGFFDLFFLCGGEKVSLQINLPDTLDGEGDKIQEDIQRILQEHSLEAEEIVIGKSTVPIPITDAFPNLKERKNSINVSI</sequence>
<feature type="compositionally biased region" description="Polar residues" evidence="1">
    <location>
        <begin position="16"/>
        <end position="31"/>
    </location>
</feature>
<reference evidence="2" key="2">
    <citation type="submission" date="2021-04" db="EMBL/GenBank/DDBJ databases">
        <authorList>
            <person name="Gilroy R."/>
        </authorList>
    </citation>
    <scope>NUCLEOTIDE SEQUENCE</scope>
    <source>
        <strain evidence="2">ChiSxjej1B13-11762</strain>
    </source>
</reference>
<dbReference type="EMBL" id="DXGF01000133">
    <property type="protein sequence ID" value="HIW84131.1"/>
    <property type="molecule type" value="Genomic_DNA"/>
</dbReference>
<reference evidence="2" key="1">
    <citation type="journal article" date="2021" name="PeerJ">
        <title>Extensive microbial diversity within the chicken gut microbiome revealed by metagenomics and culture.</title>
        <authorList>
            <person name="Gilroy R."/>
            <person name="Ravi A."/>
            <person name="Getino M."/>
            <person name="Pursley I."/>
            <person name="Horton D.L."/>
            <person name="Alikhan N.F."/>
            <person name="Baker D."/>
            <person name="Gharbi K."/>
            <person name="Hall N."/>
            <person name="Watson M."/>
            <person name="Adriaenssens E.M."/>
            <person name="Foster-Nyarko E."/>
            <person name="Jarju S."/>
            <person name="Secka A."/>
            <person name="Antonio M."/>
            <person name="Oren A."/>
            <person name="Chaudhuri R.R."/>
            <person name="La Ragione R."/>
            <person name="Hildebrand F."/>
            <person name="Pallen M.J."/>
        </authorList>
    </citation>
    <scope>NUCLEOTIDE SEQUENCE</scope>
    <source>
        <strain evidence="2">ChiSxjej1B13-11762</strain>
    </source>
</reference>
<protein>
    <submittedName>
        <fullName evidence="2">Uncharacterized protein</fullName>
    </submittedName>
</protein>
<organism evidence="2 3">
    <name type="scientific">Candidatus Dorea gallistercoris</name>
    <dbReference type="NCBI Taxonomy" id="2838542"/>
    <lineage>
        <taxon>Bacteria</taxon>
        <taxon>Bacillati</taxon>
        <taxon>Bacillota</taxon>
        <taxon>Clostridia</taxon>
        <taxon>Lachnospirales</taxon>
        <taxon>Lachnospiraceae</taxon>
        <taxon>Dorea</taxon>
    </lineage>
</organism>
<gene>
    <name evidence="2" type="ORF">H9873_07410</name>
</gene>
<name>A0A9D1RCN3_9FIRM</name>
<accession>A0A9D1RCN3</accession>
<dbReference type="AlphaFoldDB" id="A0A9D1RCN3"/>